<reference evidence="3" key="2">
    <citation type="submission" date="2023-05" db="EMBL/GenBank/DDBJ databases">
        <authorList>
            <consortium name="Lawrence Berkeley National Laboratory"/>
            <person name="Steindorff A."/>
            <person name="Hensen N."/>
            <person name="Bonometti L."/>
            <person name="Westerberg I."/>
            <person name="Brannstrom I.O."/>
            <person name="Guillou S."/>
            <person name="Cros-Aarteil S."/>
            <person name="Calhoun S."/>
            <person name="Haridas S."/>
            <person name="Kuo A."/>
            <person name="Mondo S."/>
            <person name="Pangilinan J."/>
            <person name="Riley R."/>
            <person name="Labutti K."/>
            <person name="Andreopoulos B."/>
            <person name="Lipzen A."/>
            <person name="Chen C."/>
            <person name="Yanf M."/>
            <person name="Daum C."/>
            <person name="Ng V."/>
            <person name="Clum A."/>
            <person name="Ohm R."/>
            <person name="Martin F."/>
            <person name="Silar P."/>
            <person name="Natvig D."/>
            <person name="Lalanne C."/>
            <person name="Gautier V."/>
            <person name="Ament-Velasquez S.L."/>
            <person name="Kruys A."/>
            <person name="Hutchinson M.I."/>
            <person name="Powell A.J."/>
            <person name="Barry K."/>
            <person name="Miller A.N."/>
            <person name="Grigoriev I.V."/>
            <person name="Debuchy R."/>
            <person name="Gladieux P."/>
            <person name="Thoren M.H."/>
            <person name="Johannesson H."/>
        </authorList>
    </citation>
    <scope>NUCLEOTIDE SEQUENCE</scope>
    <source>
        <strain evidence="3">PSN309</strain>
    </source>
</reference>
<feature type="compositionally biased region" description="Basic and acidic residues" evidence="1">
    <location>
        <begin position="26"/>
        <end position="38"/>
    </location>
</feature>
<sequence length="870" mass="99621">MLQTSDSETTFHHINDTRGKHQRMGSHSDSDESWVHGDDWDESTEDPSYRDTAGTFDVGTRAWRFRQRVQRRTKYSHPWRHFWLPRLGLKKQIVIPKQTYNLDDDDPIYDDSEDETPVRRRLGTSRRPHVPTLEHQLRHHDEELPLEPEDTEYHSCCHCNRFIVDMRRHVSEPASRTPDFQEDPAYWYHAKGRDIGFNLAQITAAAANGCNLFAFLIRMASFESDMSSWDSASPIRVRFDVVNRIEGPTMSFHGMGTAGPRSRGDRQIGNFEIFTFPGTKPLHQYLGPWKPPNLVPNSKQGFARARAWIERCQRHHQNCKLFNTKYMPKRLLEITREKSDLQVRLVNDPEPTPYAILSYCWGGDQPAKTTMARLPDYQADIPLSSLPQTIQDAVTVTSGIGLTYLWVDAMCIIQDSDDDKTIQISQMHQVYRGALLTIAASATKTSLDGFLGPRDGYFKSRLRARLDDNVFGDVLVVPSRVTPDYGPSETLPLYTRGWTYQESQLSTRILAYGARETAYACIEAQYRDGGRALTHNRGVPAAKSAAQLTFSGLDPGNHWVSHLAHPTGWRFVVMTFSLRAITDPGDKLLAVAAIAEYYGQRFEQDLGQHKDRYLAGMWKENLLYDCLWSVKQWTPSSYPAKYRAPSWSWAAVEGVIEFYLLGVPEVVSLQLGNRSSERQPRVMQCELLEVKTKLYAETSPYGAVTGGFMRIRARARLVVWVRKPDERSNTGNERLMVNKFSYGWAKDDDRLSSLPEKKKQKGDNRLDFLMDVIDEYPPSQSVTFWCVEVYTQLGRGFNSLESKYRDPNTATKGPNVLEAHGLVLQAVNDVEFRRVGVMRAQGFPTGDSDFERWPYWFDDGLCELREFNVV</sequence>
<proteinExistence type="predicted"/>
<feature type="region of interest" description="Disordered" evidence="1">
    <location>
        <begin position="1"/>
        <end position="53"/>
    </location>
</feature>
<accession>A0AAN6WR23</accession>
<gene>
    <name evidence="3" type="ORF">QBC35DRAFT_464437</name>
</gene>
<dbReference type="EMBL" id="MU864416">
    <property type="protein sequence ID" value="KAK4186738.1"/>
    <property type="molecule type" value="Genomic_DNA"/>
</dbReference>
<evidence type="ECO:0000256" key="1">
    <source>
        <dbReference type="SAM" id="MobiDB-lite"/>
    </source>
</evidence>
<name>A0AAN6WR23_9PEZI</name>
<keyword evidence="4" id="KW-1185">Reference proteome</keyword>
<evidence type="ECO:0000313" key="4">
    <source>
        <dbReference type="Proteomes" id="UP001302126"/>
    </source>
</evidence>
<feature type="compositionally biased region" description="Basic and acidic residues" evidence="1">
    <location>
        <begin position="9"/>
        <end position="19"/>
    </location>
</feature>
<comment type="caution">
    <text evidence="3">The sequence shown here is derived from an EMBL/GenBank/DDBJ whole genome shotgun (WGS) entry which is preliminary data.</text>
</comment>
<dbReference type="Pfam" id="PF06985">
    <property type="entry name" value="HET"/>
    <property type="match status" value="1"/>
</dbReference>
<reference evidence="3" key="1">
    <citation type="journal article" date="2023" name="Mol. Phylogenet. Evol.">
        <title>Genome-scale phylogeny and comparative genomics of the fungal order Sordariales.</title>
        <authorList>
            <person name="Hensen N."/>
            <person name="Bonometti L."/>
            <person name="Westerberg I."/>
            <person name="Brannstrom I.O."/>
            <person name="Guillou S."/>
            <person name="Cros-Aarteil S."/>
            <person name="Calhoun S."/>
            <person name="Haridas S."/>
            <person name="Kuo A."/>
            <person name="Mondo S."/>
            <person name="Pangilinan J."/>
            <person name="Riley R."/>
            <person name="LaButti K."/>
            <person name="Andreopoulos B."/>
            <person name="Lipzen A."/>
            <person name="Chen C."/>
            <person name="Yan M."/>
            <person name="Daum C."/>
            <person name="Ng V."/>
            <person name="Clum A."/>
            <person name="Steindorff A."/>
            <person name="Ohm R.A."/>
            <person name="Martin F."/>
            <person name="Silar P."/>
            <person name="Natvig D.O."/>
            <person name="Lalanne C."/>
            <person name="Gautier V."/>
            <person name="Ament-Velasquez S.L."/>
            <person name="Kruys A."/>
            <person name="Hutchinson M.I."/>
            <person name="Powell A.J."/>
            <person name="Barry K."/>
            <person name="Miller A.N."/>
            <person name="Grigoriev I.V."/>
            <person name="Debuchy R."/>
            <person name="Gladieux P."/>
            <person name="Hiltunen Thoren M."/>
            <person name="Johannesson H."/>
        </authorList>
    </citation>
    <scope>NUCLEOTIDE SEQUENCE</scope>
    <source>
        <strain evidence="3">PSN309</strain>
    </source>
</reference>
<dbReference type="Proteomes" id="UP001302126">
    <property type="component" value="Unassembled WGS sequence"/>
</dbReference>
<evidence type="ECO:0000313" key="3">
    <source>
        <dbReference type="EMBL" id="KAK4186738.1"/>
    </source>
</evidence>
<feature type="domain" description="Heterokaryon incompatibility" evidence="2">
    <location>
        <begin position="354"/>
        <end position="502"/>
    </location>
</feature>
<dbReference type="PANTHER" id="PTHR33112">
    <property type="entry name" value="DOMAIN PROTEIN, PUTATIVE-RELATED"/>
    <property type="match status" value="1"/>
</dbReference>
<evidence type="ECO:0000259" key="2">
    <source>
        <dbReference type="Pfam" id="PF06985"/>
    </source>
</evidence>
<feature type="compositionally biased region" description="Acidic residues" evidence="1">
    <location>
        <begin position="104"/>
        <end position="115"/>
    </location>
</feature>
<dbReference type="InterPro" id="IPR010730">
    <property type="entry name" value="HET"/>
</dbReference>
<protein>
    <submittedName>
        <fullName evidence="3">Heterokaryon incompatibility protein-domain-containing protein</fullName>
    </submittedName>
</protein>
<organism evidence="3 4">
    <name type="scientific">Podospora australis</name>
    <dbReference type="NCBI Taxonomy" id="1536484"/>
    <lineage>
        <taxon>Eukaryota</taxon>
        <taxon>Fungi</taxon>
        <taxon>Dikarya</taxon>
        <taxon>Ascomycota</taxon>
        <taxon>Pezizomycotina</taxon>
        <taxon>Sordariomycetes</taxon>
        <taxon>Sordariomycetidae</taxon>
        <taxon>Sordariales</taxon>
        <taxon>Podosporaceae</taxon>
        <taxon>Podospora</taxon>
    </lineage>
</organism>
<dbReference type="AlphaFoldDB" id="A0AAN6WR23"/>
<feature type="region of interest" description="Disordered" evidence="1">
    <location>
        <begin position="104"/>
        <end position="126"/>
    </location>
</feature>
<dbReference type="PANTHER" id="PTHR33112:SF16">
    <property type="entry name" value="HETEROKARYON INCOMPATIBILITY DOMAIN-CONTAINING PROTEIN"/>
    <property type="match status" value="1"/>
</dbReference>